<gene>
    <name evidence="1" type="ORF">ND810_05960</name>
</gene>
<proteinExistence type="predicted"/>
<comment type="caution">
    <text evidence="1">The sequence shown here is derived from an EMBL/GenBank/DDBJ whole genome shotgun (WGS) entry which is preliminary data.</text>
</comment>
<evidence type="ECO:0000313" key="1">
    <source>
        <dbReference type="EMBL" id="MCW7514694.1"/>
    </source>
</evidence>
<protein>
    <recommendedName>
        <fullName evidence="3">Lipoprotein</fullName>
    </recommendedName>
</protein>
<sequence length="166" mass="18892">MKIKLVSISLLLHFVYCAELPRIQYKNSKNGRFNMTLEVIEPGITTDSFSKGSSQISTRAVLRKGLIESDLFKSIVNFNGDLQLRVLNNEKEEVQEFNGFNAKHKLSLTFILLKDKKEIFSNTYSADETATTIEKFSGNQRVGYATIKATARCLEQFLEEISKQKL</sequence>
<evidence type="ECO:0000313" key="2">
    <source>
        <dbReference type="Proteomes" id="UP001209694"/>
    </source>
</evidence>
<dbReference type="Proteomes" id="UP001209694">
    <property type="component" value="Unassembled WGS sequence"/>
</dbReference>
<dbReference type="RefSeq" id="WP_135639375.1">
    <property type="nucleotide sequence ID" value="NZ_JAIZBN010000001.1"/>
</dbReference>
<accession>A0AAW5V4H5</accession>
<evidence type="ECO:0008006" key="3">
    <source>
        <dbReference type="Google" id="ProtNLM"/>
    </source>
</evidence>
<name>A0AAW5V4H5_9LEPT</name>
<dbReference type="EMBL" id="JAMQQD010000002">
    <property type="protein sequence ID" value="MCW7514694.1"/>
    <property type="molecule type" value="Genomic_DNA"/>
</dbReference>
<organism evidence="1 2">
    <name type="scientific">Leptospira levettii</name>
    <dbReference type="NCBI Taxonomy" id="2023178"/>
    <lineage>
        <taxon>Bacteria</taxon>
        <taxon>Pseudomonadati</taxon>
        <taxon>Spirochaetota</taxon>
        <taxon>Spirochaetia</taxon>
        <taxon>Leptospirales</taxon>
        <taxon>Leptospiraceae</taxon>
        <taxon>Leptospira</taxon>
    </lineage>
</organism>
<reference evidence="1" key="1">
    <citation type="submission" date="2022-06" db="EMBL/GenBank/DDBJ databases">
        <title>Leptospira isolates from biofilms formed at urban environments.</title>
        <authorList>
            <person name="Ribeiro P.S."/>
            <person name="Sousa T."/>
            <person name="Carvalho N."/>
            <person name="Aburjaile F."/>
            <person name="Neves F."/>
            <person name="Oliveira D."/>
            <person name="Blanco L."/>
            <person name="Lima J."/>
            <person name="Costa F."/>
            <person name="Brenig B."/>
            <person name="Soares S."/>
            <person name="Ramos R."/>
            <person name="Goes-Neto A."/>
            <person name="Matiuzzi M."/>
            <person name="Azevedo V."/>
            <person name="Ristow P."/>
        </authorList>
    </citation>
    <scope>NUCLEOTIDE SEQUENCE</scope>
    <source>
        <strain evidence="1">VSF7</strain>
    </source>
</reference>
<dbReference type="AlphaFoldDB" id="A0AAW5V4H5"/>